<proteinExistence type="predicted"/>
<reference evidence="1" key="1">
    <citation type="journal article" date="2015" name="Nature">
        <title>Complex archaea that bridge the gap between prokaryotes and eukaryotes.</title>
        <authorList>
            <person name="Spang A."/>
            <person name="Saw J.H."/>
            <person name="Jorgensen S.L."/>
            <person name="Zaremba-Niedzwiedzka K."/>
            <person name="Martijn J."/>
            <person name="Lind A.E."/>
            <person name="van Eijk R."/>
            <person name="Schleper C."/>
            <person name="Guy L."/>
            <person name="Ettema T.J."/>
        </authorList>
    </citation>
    <scope>NUCLEOTIDE SEQUENCE</scope>
</reference>
<accession>A0A0F9N269</accession>
<gene>
    <name evidence="1" type="ORF">LCGC14_1004270</name>
</gene>
<protein>
    <recommendedName>
        <fullName evidence="2">RNA ligase domain-containing protein</fullName>
    </recommendedName>
</protein>
<dbReference type="AlphaFoldDB" id="A0A0F9N269"/>
<evidence type="ECO:0008006" key="2">
    <source>
        <dbReference type="Google" id="ProtNLM"/>
    </source>
</evidence>
<evidence type="ECO:0000313" key="1">
    <source>
        <dbReference type="EMBL" id="KKN13655.1"/>
    </source>
</evidence>
<comment type="caution">
    <text evidence="1">The sequence shown here is derived from an EMBL/GenBank/DDBJ whole genome shotgun (WGS) entry which is preliminary data.</text>
</comment>
<name>A0A0F9N269_9ZZZZ</name>
<dbReference type="EMBL" id="LAZR01003900">
    <property type="protein sequence ID" value="KKN13655.1"/>
    <property type="molecule type" value="Genomic_DNA"/>
</dbReference>
<dbReference type="SUPFAM" id="SSF56091">
    <property type="entry name" value="DNA ligase/mRNA capping enzyme, catalytic domain"/>
    <property type="match status" value="1"/>
</dbReference>
<sequence length="204" mass="23647">MKTYPSLLYPPKNGLGERLHTFEKLDGSNLRFEWSKKKGWYKAGTRRRLLDETDDIFGPAPALFQSTLADECTKIAKKQQWQRVVVFCEYYGHASFAGLHQNQARDMKLTVIDVAPYRMGLLPPTEFLKLFGHVGPRYLGYLKWGKNFIERVRRDEIEGASFEGVVGKTMRGRKPLLYKAKTQQWRDRVRALYTPQEADKILAS</sequence>
<organism evidence="1">
    <name type="scientific">marine sediment metagenome</name>
    <dbReference type="NCBI Taxonomy" id="412755"/>
    <lineage>
        <taxon>unclassified sequences</taxon>
        <taxon>metagenomes</taxon>
        <taxon>ecological metagenomes</taxon>
    </lineage>
</organism>